<protein>
    <submittedName>
        <fullName evidence="5">OLC1v1038916C1</fullName>
    </submittedName>
</protein>
<dbReference type="PANTHER" id="PTHR47809">
    <property type="entry name" value="DNA-BINDING BROMODOMAIN-CONTAINING PROTEIN"/>
    <property type="match status" value="1"/>
</dbReference>
<dbReference type="EMBL" id="OX459121">
    <property type="protein sequence ID" value="CAI9101560.1"/>
    <property type="molecule type" value="Genomic_DNA"/>
</dbReference>
<dbReference type="InterPro" id="IPR036427">
    <property type="entry name" value="Bromodomain-like_sf"/>
</dbReference>
<organism evidence="5 6">
    <name type="scientific">Oldenlandia corymbosa var. corymbosa</name>
    <dbReference type="NCBI Taxonomy" id="529605"/>
    <lineage>
        <taxon>Eukaryota</taxon>
        <taxon>Viridiplantae</taxon>
        <taxon>Streptophyta</taxon>
        <taxon>Embryophyta</taxon>
        <taxon>Tracheophyta</taxon>
        <taxon>Spermatophyta</taxon>
        <taxon>Magnoliopsida</taxon>
        <taxon>eudicotyledons</taxon>
        <taxon>Gunneridae</taxon>
        <taxon>Pentapetalae</taxon>
        <taxon>asterids</taxon>
        <taxon>lamiids</taxon>
        <taxon>Gentianales</taxon>
        <taxon>Rubiaceae</taxon>
        <taxon>Rubioideae</taxon>
        <taxon>Spermacoceae</taxon>
        <taxon>Hedyotis-Oldenlandia complex</taxon>
        <taxon>Oldenlandia</taxon>
    </lineage>
</organism>
<dbReference type="PROSITE" id="PS00633">
    <property type="entry name" value="BROMODOMAIN_1"/>
    <property type="match status" value="1"/>
</dbReference>
<reference evidence="5" key="1">
    <citation type="submission" date="2023-03" db="EMBL/GenBank/DDBJ databases">
        <authorList>
            <person name="Julca I."/>
        </authorList>
    </citation>
    <scope>NUCLEOTIDE SEQUENCE</scope>
</reference>
<feature type="domain" description="Bromo" evidence="4">
    <location>
        <begin position="221"/>
        <end position="294"/>
    </location>
</feature>
<keyword evidence="6" id="KW-1185">Reference proteome</keyword>
<feature type="compositionally biased region" description="Basic and acidic residues" evidence="3">
    <location>
        <begin position="128"/>
        <end position="141"/>
    </location>
</feature>
<feature type="region of interest" description="Disordered" evidence="3">
    <location>
        <begin position="373"/>
        <end position="485"/>
    </location>
</feature>
<dbReference type="PRINTS" id="PR00503">
    <property type="entry name" value="BROMODOMAIN"/>
</dbReference>
<evidence type="ECO:0000256" key="2">
    <source>
        <dbReference type="PROSITE-ProRule" id="PRU00035"/>
    </source>
</evidence>
<accession>A0AAV1D0Y6</accession>
<dbReference type="Pfam" id="PF00439">
    <property type="entry name" value="Bromodomain"/>
    <property type="match status" value="1"/>
</dbReference>
<feature type="compositionally biased region" description="Basic and acidic residues" evidence="3">
    <location>
        <begin position="423"/>
        <end position="460"/>
    </location>
</feature>
<dbReference type="PANTHER" id="PTHR47809:SF2">
    <property type="entry name" value="DNA-BINDING BROMODOMAIN-CONTAINING PROTEIN"/>
    <property type="match status" value="1"/>
</dbReference>
<feature type="compositionally biased region" description="Basic and acidic residues" evidence="3">
    <location>
        <begin position="474"/>
        <end position="485"/>
    </location>
</feature>
<dbReference type="AlphaFoldDB" id="A0AAV1D0Y6"/>
<dbReference type="SUPFAM" id="SSF47370">
    <property type="entry name" value="Bromodomain"/>
    <property type="match status" value="1"/>
</dbReference>
<sequence>MKRRRKGGKKGPAKKPKTVKDNEVIDDGIPSNEGETPLVDLSDNAEGESGAEAGSPSPAAADPPESSIVPAEKQESVNPVRPIDDTAGRLVYSRVKVKLKNSKALDSQRTSSNAPTQSDADKSNQQVELEKQEATIGKNEDSDNSLPESNVGVSSNSSKKSSGIKLKSSRDPTSSSISPCNNVEINKEETKQQKDPELPSRDRQFDKQQLDASLEVIKKVMKMDAAEPFNVPVDPIALGIPDYFDVIDTPMDFGTICSNLESGAKYMNSEDVYKDVQYIWDNCFKYNNKGDYIMELMKRVKKNFMKYWTAAGLYCDHSSGNNSSDAGPGKDMPPSSDGASTPTAKKHHGLKKHKDGCLCAICVMMRRRQEREESARALGEQFETSDDYMDEDGKPQEPSSMGSPADEYTSKNMENSTGWNADGHTRSLEKLGDEKHNESVDDGKVSELAELDRRSRDENRAQNSGRNLDGGEETPTHRVSDAMTKELLDKRERAQMYERLRYMENPRLFELCGTLFNDKKRSFWSGPHSLVENDLSTRKSSLLSAVSTYMKVGR</sequence>
<evidence type="ECO:0000256" key="3">
    <source>
        <dbReference type="SAM" id="MobiDB-lite"/>
    </source>
</evidence>
<feature type="compositionally biased region" description="Low complexity" evidence="3">
    <location>
        <begin position="47"/>
        <end position="67"/>
    </location>
</feature>
<feature type="compositionally biased region" description="Polar residues" evidence="3">
    <location>
        <begin position="410"/>
        <end position="419"/>
    </location>
</feature>
<feature type="compositionally biased region" description="Low complexity" evidence="3">
    <location>
        <begin position="149"/>
        <end position="178"/>
    </location>
</feature>
<dbReference type="InterPro" id="IPR001487">
    <property type="entry name" value="Bromodomain"/>
</dbReference>
<dbReference type="Proteomes" id="UP001161247">
    <property type="component" value="Chromosome 4"/>
</dbReference>
<evidence type="ECO:0000313" key="6">
    <source>
        <dbReference type="Proteomes" id="UP001161247"/>
    </source>
</evidence>
<dbReference type="SMART" id="SM00297">
    <property type="entry name" value="BROMO"/>
    <property type="match status" value="1"/>
</dbReference>
<evidence type="ECO:0000313" key="5">
    <source>
        <dbReference type="EMBL" id="CAI9101560.1"/>
    </source>
</evidence>
<name>A0AAV1D0Y6_OLDCO</name>
<gene>
    <name evidence="5" type="ORF">OLC1_LOCUS11126</name>
</gene>
<dbReference type="InterPro" id="IPR018359">
    <property type="entry name" value="Bromodomain_CS"/>
</dbReference>
<keyword evidence="1 2" id="KW-0103">Bromodomain</keyword>
<evidence type="ECO:0000256" key="1">
    <source>
        <dbReference type="ARBA" id="ARBA00023117"/>
    </source>
</evidence>
<feature type="region of interest" description="Disordered" evidence="3">
    <location>
        <begin position="320"/>
        <end position="349"/>
    </location>
</feature>
<feature type="compositionally biased region" description="Polar residues" evidence="3">
    <location>
        <begin position="104"/>
        <end position="127"/>
    </location>
</feature>
<evidence type="ECO:0000259" key="4">
    <source>
        <dbReference type="PROSITE" id="PS50014"/>
    </source>
</evidence>
<dbReference type="PROSITE" id="PS50014">
    <property type="entry name" value="BROMODOMAIN_2"/>
    <property type="match status" value="1"/>
</dbReference>
<feature type="compositionally biased region" description="Basic and acidic residues" evidence="3">
    <location>
        <begin position="185"/>
        <end position="207"/>
    </location>
</feature>
<dbReference type="Gene3D" id="1.20.920.10">
    <property type="entry name" value="Bromodomain-like"/>
    <property type="match status" value="1"/>
</dbReference>
<feature type="region of interest" description="Disordered" evidence="3">
    <location>
        <begin position="1"/>
        <end position="207"/>
    </location>
</feature>
<feature type="compositionally biased region" description="Basic residues" evidence="3">
    <location>
        <begin position="1"/>
        <end position="17"/>
    </location>
</feature>
<proteinExistence type="predicted"/>